<keyword evidence="7 8" id="KW-0998">Cell outer membrane</keyword>
<keyword evidence="5 8" id="KW-0677">Repeat</keyword>
<keyword evidence="4 8" id="KW-0732">Signal</keyword>
<reference evidence="11" key="4">
    <citation type="submission" date="2024-09" db="EMBL/GenBank/DDBJ databases">
        <authorList>
            <person name="Sun Q."/>
            <person name="Mori K."/>
        </authorList>
    </citation>
    <scope>NUCLEOTIDE SEQUENCE</scope>
    <source>
        <strain evidence="11">KCTC 62575</strain>
    </source>
</reference>
<keyword evidence="3 8" id="KW-0812">Transmembrane</keyword>
<evidence type="ECO:0000313" key="13">
    <source>
        <dbReference type="Proteomes" id="UP000240957"/>
    </source>
</evidence>
<dbReference type="RefSeq" id="WP_107009292.1">
    <property type="nucleotide sequence ID" value="NZ_JBHRSF010000015.1"/>
</dbReference>
<comment type="caution">
    <text evidence="12">The sequence shown here is derived from an EMBL/GenBank/DDBJ whole genome shotgun (WGS) entry which is preliminary data.</text>
</comment>
<dbReference type="InterPro" id="IPR039910">
    <property type="entry name" value="D15-like"/>
</dbReference>
<organism evidence="12 13">
    <name type="scientific">Acinetobacter sichuanensis</name>
    <dbReference type="NCBI Taxonomy" id="2136183"/>
    <lineage>
        <taxon>Bacteria</taxon>
        <taxon>Pseudomonadati</taxon>
        <taxon>Pseudomonadota</taxon>
        <taxon>Gammaproteobacteria</taxon>
        <taxon>Moraxellales</taxon>
        <taxon>Moraxellaceae</taxon>
        <taxon>Acinetobacter</taxon>
    </lineage>
</organism>
<dbReference type="InterPro" id="IPR010827">
    <property type="entry name" value="BamA/TamA_POTRA"/>
</dbReference>
<gene>
    <name evidence="8 12" type="primary">bamA</name>
    <name evidence="11" type="ORF">ACFODO_07340</name>
    <name evidence="12" type="ORF">C9E89_015605</name>
</gene>
<dbReference type="Proteomes" id="UP000240957">
    <property type="component" value="Unassembled WGS sequence"/>
</dbReference>
<reference evidence="14" key="3">
    <citation type="journal article" date="2019" name="Int. J. Syst. Evol. Microbiol.">
        <title>The Global Catalogue of Microorganisms (GCM) 10K type strain sequencing project: providing services to taxonomists for standard genome sequencing and annotation.</title>
        <authorList>
            <consortium name="The Broad Institute Genomics Platform"/>
            <consortium name="The Broad Institute Genome Sequencing Center for Infectious Disease"/>
            <person name="Wu L."/>
            <person name="Ma J."/>
        </authorList>
    </citation>
    <scope>NUCLEOTIDE SEQUENCE [LARGE SCALE GENOMIC DNA]</scope>
    <source>
        <strain evidence="14">KCTC 62575</strain>
    </source>
</reference>
<dbReference type="OrthoDB" id="9803054at2"/>
<dbReference type="Pfam" id="PF01103">
    <property type="entry name" value="Omp85"/>
    <property type="match status" value="1"/>
</dbReference>
<dbReference type="NCBIfam" id="TIGR03303">
    <property type="entry name" value="OM_YaeT"/>
    <property type="match status" value="1"/>
</dbReference>
<evidence type="ECO:0000256" key="5">
    <source>
        <dbReference type="ARBA" id="ARBA00022737"/>
    </source>
</evidence>
<dbReference type="Pfam" id="PF07244">
    <property type="entry name" value="POTRA"/>
    <property type="match status" value="4"/>
</dbReference>
<feature type="domain" description="POTRA" evidence="10">
    <location>
        <begin position="179"/>
        <end position="267"/>
    </location>
</feature>
<feature type="signal peptide" evidence="8">
    <location>
        <begin position="1"/>
        <end position="24"/>
    </location>
</feature>
<evidence type="ECO:0000313" key="14">
    <source>
        <dbReference type="Proteomes" id="UP001595455"/>
    </source>
</evidence>
<dbReference type="InterPro" id="IPR000184">
    <property type="entry name" value="Bac_surfAg_D15"/>
</dbReference>
<evidence type="ECO:0000256" key="1">
    <source>
        <dbReference type="ARBA" id="ARBA00004370"/>
    </source>
</evidence>
<dbReference type="Proteomes" id="UP001595455">
    <property type="component" value="Unassembled WGS sequence"/>
</dbReference>
<keyword evidence="14" id="KW-1185">Reference proteome</keyword>
<dbReference type="InterPro" id="IPR023707">
    <property type="entry name" value="OM_assembly_BamA"/>
</dbReference>
<dbReference type="EMBL" id="PYIX02000030">
    <property type="protein sequence ID" value="RFC82641.1"/>
    <property type="molecule type" value="Genomic_DNA"/>
</dbReference>
<feature type="domain" description="POTRA" evidence="10">
    <location>
        <begin position="96"/>
        <end position="176"/>
    </location>
</feature>
<evidence type="ECO:0000256" key="6">
    <source>
        <dbReference type="ARBA" id="ARBA00023136"/>
    </source>
</evidence>
<feature type="chain" id="PRO_5017091817" description="Outer membrane protein assembly factor BamA" evidence="8">
    <location>
        <begin position="25"/>
        <end position="850"/>
    </location>
</feature>
<accession>A0A371YMF3</accession>
<evidence type="ECO:0000256" key="4">
    <source>
        <dbReference type="ARBA" id="ARBA00022729"/>
    </source>
</evidence>
<evidence type="ECO:0000259" key="10">
    <source>
        <dbReference type="PROSITE" id="PS51779"/>
    </source>
</evidence>
<evidence type="ECO:0000256" key="7">
    <source>
        <dbReference type="ARBA" id="ARBA00023237"/>
    </source>
</evidence>
<comment type="subunit">
    <text evidence="8">Part of the Bam complex.</text>
</comment>
<dbReference type="EMBL" id="JBHRSF010000015">
    <property type="protein sequence ID" value="MFC2995088.1"/>
    <property type="molecule type" value="Genomic_DNA"/>
</dbReference>
<reference evidence="11" key="1">
    <citation type="journal article" date="2014" name="Int. J. Syst. Evol. Microbiol.">
        <title>Complete genome of a new Firmicutes species belonging to the dominant human colonic microbiota ('Ruminococcus bicirculans') reveals two chromosomes and a selective capacity to utilize plant glucans.</title>
        <authorList>
            <consortium name="NISC Comparative Sequencing Program"/>
            <person name="Wegmann U."/>
            <person name="Louis P."/>
            <person name="Goesmann A."/>
            <person name="Henrissat B."/>
            <person name="Duncan S.H."/>
            <person name="Flint H.J."/>
        </authorList>
    </citation>
    <scope>NUCLEOTIDE SEQUENCE</scope>
    <source>
        <strain evidence="11">KCTC 62575</strain>
    </source>
</reference>
<proteinExistence type="inferred from homology"/>
<sequence precursor="true">MQHSHLFMPLALVSAMAAVQQVHAADEFIARDIRVDGLVRLTQSNVLALLPINSGDRINDPAIADAIRALYASNSFDDIQATKENDVLVFKVVERPIISKIELKGNKLIPKEALEEGLKKMGLSEGEVLKKSSLQTLETELEQQYSQQGRYDSDITVETVARPNNRVDLNINFNEGKPAKVFDINIIGNTVFKDDDIKRAFAVKESGWASVITRNDRYAREKMSASLEALRALYLNKGYINFDINSSNLNISEDKKNIFIEVSVDEGEQYKFGQSKFLGDALYKPDELKALQIYKDGTTYSQEKVNAVKQLLLRKYGNAGYYYTEVNVVPEINSETHTVDLNYYVNPGQQVTVRRINFTGNTKTADEVLRREMRQMEGALASNEKIELSKVRLERTGFFSKVDVKPVRLPNQPDQVDLNIEVEEQHSGTSTLAVGYSQNGGMTFQAGLSQTNFLGTGNRVSIDLSRSETQDYYNLSVTDPYFTIDGVSRGYNMYYRKTKLDNDYNVNNYVTDSFGGGINFGYPIDENQNISAGLNIDSTKVTTGPYVSTYVRDYLLSNGGKATGSSSYCPLDEKGDSQMEDITEKDPETGKDVITGMKCKVEEITYNNAFEGDFLTYSLNVGWSYNTLNRPIFPTSGMSHRINAEVALPGSDVEYQKIVYDAQAFLPLGKDFVLRGYGKLGYGNDLPFYKNFYAGGYGSVRGYDNSTLGPNYPGVAYNETKTKDYNYEEVGGNALVQFGTELALPLPFKGDWARQVRPVIFAEGAQVFDTQCNIKSDSTLYFGPNSTGVNAKKYCEDNFGFEPDNMRYSVGVGFTWITMIGPLSLSYAFPLNDKPGDETKELQFEIGRTF</sequence>
<dbReference type="InterPro" id="IPR034746">
    <property type="entry name" value="POTRA"/>
</dbReference>
<comment type="subcellular location">
    <subcellularLocation>
        <location evidence="8">Cell outer membrane</location>
    </subcellularLocation>
    <subcellularLocation>
        <location evidence="1">Membrane</location>
    </subcellularLocation>
</comment>
<dbReference type="GO" id="GO:0043165">
    <property type="term" value="P:Gram-negative-bacterium-type cell outer membrane assembly"/>
    <property type="evidence" value="ECO:0007669"/>
    <property type="project" value="UniProtKB-UniRule"/>
</dbReference>
<keyword evidence="6 8" id="KW-0472">Membrane</keyword>
<dbReference type="GO" id="GO:1990063">
    <property type="term" value="C:Bam protein complex"/>
    <property type="evidence" value="ECO:0007669"/>
    <property type="project" value="TreeGrafter"/>
</dbReference>
<dbReference type="GO" id="GO:0051205">
    <property type="term" value="P:protein insertion into membrane"/>
    <property type="evidence" value="ECO:0007669"/>
    <property type="project" value="UniProtKB-UniRule"/>
</dbReference>
<dbReference type="PIRSF" id="PIRSF006076">
    <property type="entry name" value="OM_assembly_OMP85"/>
    <property type="match status" value="1"/>
</dbReference>
<comment type="similarity">
    <text evidence="8">Belongs to the BamA family.</text>
</comment>
<dbReference type="Gene3D" id="3.10.20.310">
    <property type="entry name" value="membrane protein fhac"/>
    <property type="match status" value="5"/>
</dbReference>
<keyword evidence="2 8" id="KW-1134">Transmembrane beta strand</keyword>
<feature type="domain" description="POTRA" evidence="10">
    <location>
        <begin position="28"/>
        <end position="95"/>
    </location>
</feature>
<evidence type="ECO:0000256" key="9">
    <source>
        <dbReference type="NCBIfam" id="TIGR03303"/>
    </source>
</evidence>
<evidence type="ECO:0000313" key="11">
    <source>
        <dbReference type="EMBL" id="MFC2995088.1"/>
    </source>
</evidence>
<reference evidence="12 13" key="2">
    <citation type="submission" date="2018-08" db="EMBL/GenBank/DDBJ databases">
        <title>The draft genome of Acinetobacter sichuanensis strain WCHAc060041.</title>
        <authorList>
            <person name="Qin J."/>
            <person name="Feng Y."/>
            <person name="Zong Z."/>
        </authorList>
    </citation>
    <scope>NUCLEOTIDE SEQUENCE [LARGE SCALE GENOMIC DNA]</scope>
    <source>
        <strain evidence="12 13">WCHAc060041</strain>
    </source>
</reference>
<protein>
    <recommendedName>
        <fullName evidence="8 9">Outer membrane protein assembly factor BamA</fullName>
    </recommendedName>
</protein>
<dbReference type="PANTHER" id="PTHR12815:SF23">
    <property type="entry name" value="OUTER MEMBRANE PROTEIN ASSEMBLY FACTOR BAMA"/>
    <property type="match status" value="1"/>
</dbReference>
<dbReference type="Gene3D" id="2.40.160.50">
    <property type="entry name" value="membrane protein fhac: a member of the omp85/tpsb transporter family"/>
    <property type="match status" value="1"/>
</dbReference>
<evidence type="ECO:0000256" key="8">
    <source>
        <dbReference type="HAMAP-Rule" id="MF_01430"/>
    </source>
</evidence>
<dbReference type="HAMAP" id="MF_01430">
    <property type="entry name" value="OM_assembly_BamA"/>
    <property type="match status" value="1"/>
</dbReference>
<evidence type="ECO:0000256" key="2">
    <source>
        <dbReference type="ARBA" id="ARBA00022452"/>
    </source>
</evidence>
<name>A0A371YMF3_9GAMM</name>
<dbReference type="PROSITE" id="PS51779">
    <property type="entry name" value="POTRA"/>
    <property type="match status" value="5"/>
</dbReference>
<feature type="domain" description="POTRA" evidence="10">
    <location>
        <begin position="351"/>
        <end position="425"/>
    </location>
</feature>
<dbReference type="AlphaFoldDB" id="A0A371YMF3"/>
<dbReference type="PANTHER" id="PTHR12815">
    <property type="entry name" value="SORTING AND ASSEMBLY MACHINERY SAMM50 PROTEIN FAMILY MEMBER"/>
    <property type="match status" value="1"/>
</dbReference>
<feature type="domain" description="POTRA" evidence="10">
    <location>
        <begin position="270"/>
        <end position="348"/>
    </location>
</feature>
<evidence type="ECO:0000313" key="12">
    <source>
        <dbReference type="EMBL" id="RFC82641.1"/>
    </source>
</evidence>
<evidence type="ECO:0000256" key="3">
    <source>
        <dbReference type="ARBA" id="ARBA00022692"/>
    </source>
</evidence>
<comment type="function">
    <text evidence="8">Part of the outer membrane protein assembly complex, which is involved in assembly and insertion of beta-barrel proteins into the outer membrane.</text>
</comment>